<name>A0AAZ1X971_OREAU</name>
<dbReference type="SUPFAM" id="SSF48652">
    <property type="entry name" value="Tetraspanin"/>
    <property type="match status" value="1"/>
</dbReference>
<keyword evidence="3" id="KW-1133">Transmembrane helix</keyword>
<dbReference type="Pfam" id="PF00335">
    <property type="entry name" value="Tetraspanin"/>
    <property type="match status" value="1"/>
</dbReference>
<dbReference type="GO" id="GO:0016020">
    <property type="term" value="C:membrane"/>
    <property type="evidence" value="ECO:0007669"/>
    <property type="project" value="UniProtKB-SubCell"/>
</dbReference>
<protein>
    <recommendedName>
        <fullName evidence="7">Tetraspanin 37</fullName>
    </recommendedName>
</protein>
<accession>A0AAZ1X971</accession>
<evidence type="ECO:0000256" key="3">
    <source>
        <dbReference type="ARBA" id="ARBA00022989"/>
    </source>
</evidence>
<comment type="subcellular location">
    <subcellularLocation>
        <location evidence="1">Membrane</location>
        <topology evidence="1">Multi-pass membrane protein</topology>
    </subcellularLocation>
</comment>
<gene>
    <name evidence="5" type="primary">tspan37</name>
</gene>
<dbReference type="InterPro" id="IPR018499">
    <property type="entry name" value="Tetraspanin/Peripherin"/>
</dbReference>
<keyword evidence="6" id="KW-1185">Reference proteome</keyword>
<dbReference type="Proteomes" id="UP000472276">
    <property type="component" value="Unassembled WGS sequence"/>
</dbReference>
<evidence type="ECO:0000256" key="4">
    <source>
        <dbReference type="ARBA" id="ARBA00023136"/>
    </source>
</evidence>
<dbReference type="AlphaFoldDB" id="A0AAZ1X971"/>
<sequence length="187" mass="21852">MAPFSGVFENYTGSSEDSNSRSVDALQEELKCCGVKNYTDWLETTWFNKSGGLRFPHSCCNVTFPTCNGTVHQPWQIYTQGCQEELWKIIQFALKMVIWSSLLVYVVEVRKTLNISELHIVYTLHMKCTPERKMKHWQIVIMRASFNLIFNFSLAKYLAQYLICKFNFIYTVPDHNNSHLKAVYIVR</sequence>
<dbReference type="Ensembl" id="ENSOABT00000085175.1">
    <property type="protein sequence ID" value="ENSOABP00000064184.1"/>
    <property type="gene ID" value="ENSOABG00000034293.1"/>
</dbReference>
<keyword evidence="4" id="KW-0472">Membrane</keyword>
<reference evidence="5" key="2">
    <citation type="submission" date="2025-08" db="UniProtKB">
        <authorList>
            <consortium name="Ensembl"/>
        </authorList>
    </citation>
    <scope>IDENTIFICATION</scope>
</reference>
<evidence type="ECO:0000256" key="2">
    <source>
        <dbReference type="ARBA" id="ARBA00022692"/>
    </source>
</evidence>
<evidence type="ECO:0000313" key="5">
    <source>
        <dbReference type="Ensembl" id="ENSOABP00000064184.1"/>
    </source>
</evidence>
<evidence type="ECO:0000313" key="6">
    <source>
        <dbReference type="Proteomes" id="UP000472276"/>
    </source>
</evidence>
<evidence type="ECO:0008006" key="7">
    <source>
        <dbReference type="Google" id="ProtNLM"/>
    </source>
</evidence>
<evidence type="ECO:0000256" key="1">
    <source>
        <dbReference type="ARBA" id="ARBA00004141"/>
    </source>
</evidence>
<dbReference type="Gene3D" id="1.10.1450.10">
    <property type="entry name" value="Tetraspanin"/>
    <property type="match status" value="1"/>
</dbReference>
<dbReference type="InterPro" id="IPR008952">
    <property type="entry name" value="Tetraspanin_EC2_sf"/>
</dbReference>
<organism evidence="5 6">
    <name type="scientific">Oreochromis aureus</name>
    <name type="common">Israeli tilapia</name>
    <name type="synonym">Chromis aureus</name>
    <dbReference type="NCBI Taxonomy" id="47969"/>
    <lineage>
        <taxon>Eukaryota</taxon>
        <taxon>Metazoa</taxon>
        <taxon>Chordata</taxon>
        <taxon>Craniata</taxon>
        <taxon>Vertebrata</taxon>
        <taxon>Euteleostomi</taxon>
        <taxon>Actinopterygii</taxon>
        <taxon>Neopterygii</taxon>
        <taxon>Teleostei</taxon>
        <taxon>Neoteleostei</taxon>
        <taxon>Acanthomorphata</taxon>
        <taxon>Ovalentaria</taxon>
        <taxon>Cichlomorphae</taxon>
        <taxon>Cichliformes</taxon>
        <taxon>Cichlidae</taxon>
        <taxon>African cichlids</taxon>
        <taxon>Pseudocrenilabrinae</taxon>
        <taxon>Oreochromini</taxon>
        <taxon>Oreochromis</taxon>
    </lineage>
</organism>
<reference evidence="6" key="1">
    <citation type="submission" date="2020-03" db="EMBL/GenBank/DDBJ databases">
        <title>Evolution of repeat sequences and sex chromosomes of tilapia species revealed by chromosome-level genomes.</title>
        <authorList>
            <person name="Xu L."/>
            <person name="Tao W."/>
            <person name="Wang D."/>
            <person name="Zhou Q."/>
        </authorList>
    </citation>
    <scope>NUCLEOTIDE SEQUENCE [LARGE SCALE GENOMIC DNA]</scope>
    <source>
        <strain evidence="6">Israel</strain>
    </source>
</reference>
<reference evidence="5" key="3">
    <citation type="submission" date="2025-09" db="UniProtKB">
        <authorList>
            <consortium name="Ensembl"/>
        </authorList>
    </citation>
    <scope>IDENTIFICATION</scope>
</reference>
<proteinExistence type="predicted"/>
<keyword evidence="2" id="KW-0812">Transmembrane</keyword>